<evidence type="ECO:0000313" key="3">
    <source>
        <dbReference type="Proteomes" id="UP000295680"/>
    </source>
</evidence>
<keyword evidence="3" id="KW-1185">Reference proteome</keyword>
<dbReference type="InterPro" id="IPR011944">
    <property type="entry name" value="Steroid_delta5-4_isomerase"/>
</dbReference>
<dbReference type="Proteomes" id="UP000295680">
    <property type="component" value="Unassembled WGS sequence"/>
</dbReference>
<dbReference type="AlphaFoldDB" id="A0A4R2J5C9"/>
<evidence type="ECO:0000313" key="2">
    <source>
        <dbReference type="EMBL" id="TCO54061.1"/>
    </source>
</evidence>
<dbReference type="SUPFAM" id="SSF54427">
    <property type="entry name" value="NTF2-like"/>
    <property type="match status" value="1"/>
</dbReference>
<dbReference type="EMBL" id="SLWS01000009">
    <property type="protein sequence ID" value="TCO54061.1"/>
    <property type="molecule type" value="Genomic_DNA"/>
</dbReference>
<dbReference type="Pfam" id="PF12680">
    <property type="entry name" value="SnoaL_2"/>
    <property type="match status" value="1"/>
</dbReference>
<organism evidence="2 3">
    <name type="scientific">Actinocrispum wychmicini</name>
    <dbReference type="NCBI Taxonomy" id="1213861"/>
    <lineage>
        <taxon>Bacteria</taxon>
        <taxon>Bacillati</taxon>
        <taxon>Actinomycetota</taxon>
        <taxon>Actinomycetes</taxon>
        <taxon>Pseudonocardiales</taxon>
        <taxon>Pseudonocardiaceae</taxon>
        <taxon>Actinocrispum</taxon>
    </lineage>
</organism>
<accession>A0A4R2J5C9</accession>
<gene>
    <name evidence="2" type="ORF">EV192_10941</name>
</gene>
<dbReference type="Gene3D" id="3.10.450.50">
    <property type="match status" value="1"/>
</dbReference>
<evidence type="ECO:0000259" key="1">
    <source>
        <dbReference type="Pfam" id="PF12680"/>
    </source>
</evidence>
<comment type="caution">
    <text evidence="2">The sequence shown here is derived from an EMBL/GenBank/DDBJ whole genome shotgun (WGS) entry which is preliminary data.</text>
</comment>
<dbReference type="NCBIfam" id="TIGR02246">
    <property type="entry name" value="SgcJ/EcaC family oxidoreductase"/>
    <property type="match status" value="1"/>
</dbReference>
<protein>
    <submittedName>
        <fullName evidence="2">Uncharacterized protein (TIGR02246 family)</fullName>
    </submittedName>
</protein>
<name>A0A4R2J5C9_9PSEU</name>
<dbReference type="InterPro" id="IPR037401">
    <property type="entry name" value="SnoaL-like"/>
</dbReference>
<sequence>MGWIVSIEETLAEMARAWNAGDGVAWAASFAPDADLVDVVGRVHHGRDVIAAEHQKIFDTIYRGSLLEYWLTDSRPIGDGLVLAHTASTLRVLDGPRAGEWHAVQTKVFRDGQIVAFHNGMRMDPADFAHEDDSAR</sequence>
<dbReference type="InterPro" id="IPR032710">
    <property type="entry name" value="NTF2-like_dom_sf"/>
</dbReference>
<feature type="domain" description="SnoaL-like" evidence="1">
    <location>
        <begin position="13"/>
        <end position="116"/>
    </location>
</feature>
<reference evidence="2 3" key="1">
    <citation type="submission" date="2019-03" db="EMBL/GenBank/DDBJ databases">
        <title>Genomic Encyclopedia of Type Strains, Phase IV (KMG-IV): sequencing the most valuable type-strain genomes for metagenomic binning, comparative biology and taxonomic classification.</title>
        <authorList>
            <person name="Goeker M."/>
        </authorList>
    </citation>
    <scope>NUCLEOTIDE SEQUENCE [LARGE SCALE GENOMIC DNA]</scope>
    <source>
        <strain evidence="2 3">DSM 45934</strain>
    </source>
</reference>
<proteinExistence type="predicted"/>
<dbReference type="OrthoDB" id="582586at2"/>